<dbReference type="InterPro" id="IPR049945">
    <property type="entry name" value="AAA_22"/>
</dbReference>
<dbReference type="SUPFAM" id="SSF47413">
    <property type="entry name" value="lambda repressor-like DNA-binding domains"/>
    <property type="match status" value="1"/>
</dbReference>
<accession>A0A6P0GLS0</accession>
<evidence type="ECO:0000313" key="3">
    <source>
        <dbReference type="Proteomes" id="UP000471126"/>
    </source>
</evidence>
<dbReference type="InterPro" id="IPR027417">
    <property type="entry name" value="P-loop_NTPase"/>
</dbReference>
<dbReference type="GO" id="GO:0003677">
    <property type="term" value="F:DNA binding"/>
    <property type="evidence" value="ECO:0007669"/>
    <property type="project" value="InterPro"/>
</dbReference>
<reference evidence="2 3" key="1">
    <citation type="submission" date="2019-12" db="EMBL/GenBank/DDBJ databases">
        <title>WGS of CPCC 203550 I12A-02606.</title>
        <authorList>
            <person name="Jiang Z."/>
        </authorList>
    </citation>
    <scope>NUCLEOTIDE SEQUENCE [LARGE SCALE GENOMIC DNA]</scope>
    <source>
        <strain evidence="2 3">I12A-02606</strain>
    </source>
</reference>
<dbReference type="Proteomes" id="UP000471126">
    <property type="component" value="Unassembled WGS sequence"/>
</dbReference>
<dbReference type="PROSITE" id="PS50943">
    <property type="entry name" value="HTH_CROC1"/>
    <property type="match status" value="1"/>
</dbReference>
<gene>
    <name evidence="2" type="ORF">GCU54_20335</name>
</gene>
<name>A0A6P0GLS0_9ACTN</name>
<dbReference type="PANTHER" id="PTHR47691:SF3">
    <property type="entry name" value="HTH-TYPE TRANSCRIPTIONAL REGULATOR RV0890C-RELATED"/>
    <property type="match status" value="1"/>
</dbReference>
<dbReference type="Pfam" id="PF25872">
    <property type="entry name" value="HTH_77"/>
    <property type="match status" value="1"/>
</dbReference>
<protein>
    <submittedName>
        <fullName evidence="2">XRE family transcriptional regulator</fullName>
    </submittedName>
</protein>
<evidence type="ECO:0000259" key="1">
    <source>
        <dbReference type="PROSITE" id="PS50943"/>
    </source>
</evidence>
<dbReference type="PANTHER" id="PTHR47691">
    <property type="entry name" value="REGULATOR-RELATED"/>
    <property type="match status" value="1"/>
</dbReference>
<dbReference type="Pfam" id="PF13560">
    <property type="entry name" value="HTH_31"/>
    <property type="match status" value="1"/>
</dbReference>
<evidence type="ECO:0000313" key="2">
    <source>
        <dbReference type="EMBL" id="NEM08323.1"/>
    </source>
</evidence>
<dbReference type="PRINTS" id="PR00364">
    <property type="entry name" value="DISEASERSIST"/>
</dbReference>
<dbReference type="InterPro" id="IPR001387">
    <property type="entry name" value="Cro/C1-type_HTH"/>
</dbReference>
<dbReference type="GO" id="GO:0016887">
    <property type="term" value="F:ATP hydrolysis activity"/>
    <property type="evidence" value="ECO:0007669"/>
    <property type="project" value="InterPro"/>
</dbReference>
<organism evidence="2 3">
    <name type="scientific">Geodermatophilus normandii</name>
    <dbReference type="NCBI Taxonomy" id="1137989"/>
    <lineage>
        <taxon>Bacteria</taxon>
        <taxon>Bacillati</taxon>
        <taxon>Actinomycetota</taxon>
        <taxon>Actinomycetes</taxon>
        <taxon>Geodermatophilales</taxon>
        <taxon>Geodermatophilaceae</taxon>
        <taxon>Geodermatophilus</taxon>
    </lineage>
</organism>
<dbReference type="AlphaFoldDB" id="A0A6P0GLS0"/>
<dbReference type="CDD" id="cd00093">
    <property type="entry name" value="HTH_XRE"/>
    <property type="match status" value="1"/>
</dbReference>
<dbReference type="RefSeq" id="WP_163478423.1">
    <property type="nucleotide sequence ID" value="NZ_JAAGWE010000037.1"/>
</dbReference>
<dbReference type="Gene3D" id="3.40.50.300">
    <property type="entry name" value="P-loop containing nucleotide triphosphate hydrolases"/>
    <property type="match status" value="1"/>
</dbReference>
<dbReference type="InterPro" id="IPR010982">
    <property type="entry name" value="Lambda_DNA-bd_dom_sf"/>
</dbReference>
<dbReference type="InterPro" id="IPR058852">
    <property type="entry name" value="HTH_77"/>
</dbReference>
<dbReference type="SMART" id="SM00530">
    <property type="entry name" value="HTH_XRE"/>
    <property type="match status" value="1"/>
</dbReference>
<dbReference type="Gene3D" id="1.25.40.10">
    <property type="entry name" value="Tetratricopeptide repeat domain"/>
    <property type="match status" value="1"/>
</dbReference>
<feature type="domain" description="HTH cro/C1-type" evidence="1">
    <location>
        <begin position="13"/>
        <end position="68"/>
    </location>
</feature>
<comment type="caution">
    <text evidence="2">The sequence shown here is derived from an EMBL/GenBank/DDBJ whole genome shotgun (WGS) entry which is preliminary data.</text>
</comment>
<dbReference type="Pfam" id="PF13401">
    <property type="entry name" value="AAA_22"/>
    <property type="match status" value="1"/>
</dbReference>
<dbReference type="EMBL" id="JAAGWE010000037">
    <property type="protein sequence ID" value="NEM08323.1"/>
    <property type="molecule type" value="Genomic_DNA"/>
</dbReference>
<proteinExistence type="predicted"/>
<dbReference type="SUPFAM" id="SSF52540">
    <property type="entry name" value="P-loop containing nucleoside triphosphate hydrolases"/>
    <property type="match status" value="1"/>
</dbReference>
<sequence length="809" mass="87607">MSPSGVEDFGACLRRLRQAACLTQEQLAQQAGISTNAVSQLERGLRRRPYPHTVQALADALGIDGDLRSELVASAVARHPAEEPLGTAPSRGDLPVPPTQLIGREREAAALCSLLTDGAGARIVTLTGTGGVGKTRLALTLAACLQNAFADGVVFVALAPLSDPDLVIPTIARAVGLREHPDMPIDALLHRQLRSKELLLVLDNVEHLLEAAPRISELLRSCPDLRVLATSRARLRIRGEHQHSVEPLAVPEASGDIGAAHALHVPAVKLFLARARDADPTFSLTPANAGDITEICRRLGGLPLAVEVVAARVRLLAPGQLLTRLHQVLGLAGARDLPDRQRTLRATLDWSHDLLSPAERALFRRLSVLSGGFDLEAAEALGAGDGIETAEVLALLEGLRDQSLLQVPADSDDAPLRYGWLEPVRQYAFDRLVDNREDCAVRNRHAALYLDLAERADSELEGPDQARWLAVLDRDHDNLRTALDWGLGLNGDILSRLAVALRRFWLVRGHLEEGRRWLSAALSSCPSTEPTRRAKVLGGLGDLALKQGDLSSARDHFQDALAAGRWTEDAATIAAATRGLAEVALWENAHEGAARLCRDSLARWREAGNARGLASALNIAGLVEIQRGRHREAAALLEEGLGLALETGDTWTIATLLDNLGWIDLYRHDHEQAAEHFRSALERYIGLDERWLAADCLDGLARVALAHGDPPRAVRLWGAAEGMCDLIGATTAPLDPNAYQRQLGTARARIGDEAFEHWWGEGRSHCWMVAVAEARCSEPGLMEGLIRRKHESHGGTVESLNVDGVPRRL</sequence>
<dbReference type="SUPFAM" id="SSF48452">
    <property type="entry name" value="TPR-like"/>
    <property type="match status" value="1"/>
</dbReference>
<dbReference type="Gene3D" id="1.10.260.40">
    <property type="entry name" value="lambda repressor-like DNA-binding domains"/>
    <property type="match status" value="1"/>
</dbReference>
<dbReference type="InterPro" id="IPR011990">
    <property type="entry name" value="TPR-like_helical_dom_sf"/>
</dbReference>